<feature type="compositionally biased region" description="Basic residues" evidence="4">
    <location>
        <begin position="153"/>
        <end position="170"/>
    </location>
</feature>
<comment type="caution">
    <text evidence="6">The sequence shown here is derived from an EMBL/GenBank/DDBJ whole genome shotgun (WGS) entry which is preliminary data.</text>
</comment>
<keyword evidence="3" id="KW-0067">ATP-binding</keyword>
<dbReference type="Proteomes" id="UP000807716">
    <property type="component" value="Unassembled WGS sequence"/>
</dbReference>
<evidence type="ECO:0000313" key="6">
    <source>
        <dbReference type="EMBL" id="KAG0267997.1"/>
    </source>
</evidence>
<dbReference type="CDD" id="cd03221">
    <property type="entry name" value="ABCF_EF-3"/>
    <property type="match status" value="1"/>
</dbReference>
<dbReference type="SUPFAM" id="SSF52540">
    <property type="entry name" value="P-loop containing nucleoside triphosphate hydrolases"/>
    <property type="match status" value="2"/>
</dbReference>
<evidence type="ECO:0000256" key="4">
    <source>
        <dbReference type="SAM" id="MobiDB-lite"/>
    </source>
</evidence>
<dbReference type="InterPro" id="IPR003593">
    <property type="entry name" value="AAA+_ATPase"/>
</dbReference>
<dbReference type="PROSITE" id="PS50893">
    <property type="entry name" value="ABC_TRANSPORTER_2"/>
    <property type="match status" value="2"/>
</dbReference>
<sequence>MIAIQASVFMAKVPAAVSFDDDVRDYLSSILESQQFDSLDQLREETEHFMIDGGLEQDSKDLNDFYASLAGQFQDTRSNAPTKTTGSSLLKLLPTSTASSTAPSTPGPTPASGSVSGTSDDDDDNDNDNDNQCGLGIDQLSIKDAADSNNTAGKKKSKPVKMSKAAKKLAQKSGSASSTPKIASRAKMTEPEAENVTQGNATTNMFDFPVVEAFSQQSRFHSETFETLSKDVDLKQVNLIIADRPLITDTRLWLKAGTMYGLVGRNGTGKSTLLKAIGYGQLIGFPQNLRTLYIEQLPAETPGTQTVVETVLKADKERELLLSELKLLQDAINKKPRMLVKTIKRIQWDRKVAELDDAHKIAFRRSGKRGAEARERLLVIEAEEKEARQVYDAVSDAGQDPPADIVNTAHEMLENVMSGLQQIESDSAEARAREILKGLGFSKDNQDLPINKFSGGWRMRIALAQALFLKPDLLLLDEPTNHLDLPAIIWLQNYLLSEIAGNQTVVVVSHDRSFLNTVSEEIIRLRDQKLTYHPGNYDEYEMKMEDKAKMKDRIMSALEKKRKHVQDTISKQRQIMNKTGDDKRGAMIASRKKKLDRLQGHYKTDKGFKFKQSYHAGYHDIQGVAMEREQPEPPVTIPLPEPRELRIQASTLVSLNNVTYAYPGSEGRKTGAVIQNVSLALSPSSRVALLGPNGCGKSTLMGLLSGELIPTSGTVERASSLVKIGYFSQHNVDKLDGFRNQSAMTYLMEQFPEEFKTQPTARKYLGSFGVAGPRATLPMSTLSGGEKARVALAICVFGGPQVLLLDEITNHLDMATIEGLVVALKGFTGAVVLVSHDAYFVKQVCENPEESDMEDEEDDEMLQDEEGVVFRVKDGGLKRLEGGVDEYVATVIKENKKKKNKIVLGSSGRPV</sequence>
<reference evidence="6" key="1">
    <citation type="journal article" date="2020" name="Fungal Divers.">
        <title>Resolving the Mortierellaceae phylogeny through synthesis of multi-gene phylogenetics and phylogenomics.</title>
        <authorList>
            <person name="Vandepol N."/>
            <person name="Liber J."/>
            <person name="Desiro A."/>
            <person name="Na H."/>
            <person name="Kennedy M."/>
            <person name="Barry K."/>
            <person name="Grigoriev I.V."/>
            <person name="Miller A.N."/>
            <person name="O'Donnell K."/>
            <person name="Stajich J.E."/>
            <person name="Bonito G."/>
        </authorList>
    </citation>
    <scope>NUCLEOTIDE SEQUENCE</scope>
    <source>
        <strain evidence="6">BC1065</strain>
    </source>
</reference>
<keyword evidence="2" id="KW-0547">Nucleotide-binding</keyword>
<proteinExistence type="predicted"/>
<organism evidence="6 7">
    <name type="scientific">Actinomortierella ambigua</name>
    <dbReference type="NCBI Taxonomy" id="1343610"/>
    <lineage>
        <taxon>Eukaryota</taxon>
        <taxon>Fungi</taxon>
        <taxon>Fungi incertae sedis</taxon>
        <taxon>Mucoromycota</taxon>
        <taxon>Mortierellomycotina</taxon>
        <taxon>Mortierellomycetes</taxon>
        <taxon>Mortierellales</taxon>
        <taxon>Mortierellaceae</taxon>
        <taxon>Actinomortierella</taxon>
    </lineage>
</organism>
<feature type="compositionally biased region" description="Polar residues" evidence="4">
    <location>
        <begin position="172"/>
        <end position="181"/>
    </location>
</feature>
<dbReference type="Pfam" id="PF00005">
    <property type="entry name" value="ABC_tran"/>
    <property type="match status" value="3"/>
</dbReference>
<accession>A0A9P6QKZ9</accession>
<keyword evidence="1" id="KW-0677">Repeat</keyword>
<evidence type="ECO:0000313" key="7">
    <source>
        <dbReference type="Proteomes" id="UP000807716"/>
    </source>
</evidence>
<feature type="compositionally biased region" description="Acidic residues" evidence="4">
    <location>
        <begin position="119"/>
        <end position="129"/>
    </location>
</feature>
<feature type="region of interest" description="Disordered" evidence="4">
    <location>
        <begin position="96"/>
        <end position="196"/>
    </location>
</feature>
<dbReference type="EMBL" id="JAAAJB010000062">
    <property type="protein sequence ID" value="KAG0267997.1"/>
    <property type="molecule type" value="Genomic_DNA"/>
</dbReference>
<evidence type="ECO:0000256" key="1">
    <source>
        <dbReference type="ARBA" id="ARBA00022737"/>
    </source>
</evidence>
<dbReference type="PROSITE" id="PS00211">
    <property type="entry name" value="ABC_TRANSPORTER_1"/>
    <property type="match status" value="2"/>
</dbReference>
<evidence type="ECO:0000256" key="3">
    <source>
        <dbReference type="ARBA" id="ARBA00022840"/>
    </source>
</evidence>
<dbReference type="GO" id="GO:0016887">
    <property type="term" value="F:ATP hydrolysis activity"/>
    <property type="evidence" value="ECO:0007669"/>
    <property type="project" value="InterPro"/>
</dbReference>
<evidence type="ECO:0000256" key="2">
    <source>
        <dbReference type="ARBA" id="ARBA00022741"/>
    </source>
</evidence>
<dbReference type="PANTHER" id="PTHR19211:SF129">
    <property type="entry name" value="ABC TRANSPORTER ATP-BINDING PROTEIN"/>
    <property type="match status" value="1"/>
</dbReference>
<feature type="domain" description="ABC transporter" evidence="5">
    <location>
        <begin position="232"/>
        <end position="552"/>
    </location>
</feature>
<dbReference type="InterPro" id="IPR017871">
    <property type="entry name" value="ABC_transporter-like_CS"/>
</dbReference>
<dbReference type="AlphaFoldDB" id="A0A9P6QKZ9"/>
<dbReference type="Gene3D" id="3.40.50.300">
    <property type="entry name" value="P-loop containing nucleotide triphosphate hydrolases"/>
    <property type="match status" value="3"/>
</dbReference>
<evidence type="ECO:0000259" key="5">
    <source>
        <dbReference type="PROSITE" id="PS50893"/>
    </source>
</evidence>
<name>A0A9P6QKZ9_9FUNG</name>
<dbReference type="InterPro" id="IPR003439">
    <property type="entry name" value="ABC_transporter-like_ATP-bd"/>
</dbReference>
<dbReference type="InterPro" id="IPR050611">
    <property type="entry name" value="ABCF"/>
</dbReference>
<dbReference type="InterPro" id="IPR027417">
    <property type="entry name" value="P-loop_NTPase"/>
</dbReference>
<dbReference type="OrthoDB" id="2110130at2759"/>
<gene>
    <name evidence="6" type="ORF">DFQ27_007755</name>
</gene>
<dbReference type="PANTHER" id="PTHR19211">
    <property type="entry name" value="ATP-BINDING TRANSPORT PROTEIN-RELATED"/>
    <property type="match status" value="1"/>
</dbReference>
<protein>
    <recommendedName>
        <fullName evidence="5">ABC transporter domain-containing protein</fullName>
    </recommendedName>
</protein>
<dbReference type="SMART" id="SM00382">
    <property type="entry name" value="AAA"/>
    <property type="match status" value="2"/>
</dbReference>
<dbReference type="GO" id="GO:0005524">
    <property type="term" value="F:ATP binding"/>
    <property type="evidence" value="ECO:0007669"/>
    <property type="project" value="UniProtKB-KW"/>
</dbReference>
<feature type="compositionally biased region" description="Low complexity" evidence="4">
    <location>
        <begin position="96"/>
        <end position="118"/>
    </location>
</feature>
<keyword evidence="7" id="KW-1185">Reference proteome</keyword>
<feature type="domain" description="ABC transporter" evidence="5">
    <location>
        <begin position="653"/>
        <end position="891"/>
    </location>
</feature>
<dbReference type="CDD" id="cd00267">
    <property type="entry name" value="ABC_ATPase"/>
    <property type="match status" value="1"/>
</dbReference>